<evidence type="ECO:0000256" key="1">
    <source>
        <dbReference type="SAM" id="MobiDB-lite"/>
    </source>
</evidence>
<dbReference type="HOGENOM" id="CLU_153788_1_0_5"/>
<dbReference type="STRING" id="573065.Astex_0094"/>
<keyword evidence="4" id="KW-1185">Reference proteome</keyword>
<dbReference type="eggNOG" id="COG1396">
    <property type="taxonomic scope" value="Bacteria"/>
</dbReference>
<dbReference type="InterPro" id="IPR010982">
    <property type="entry name" value="Lambda_DNA-bd_dom_sf"/>
</dbReference>
<dbReference type="Pfam" id="PF01381">
    <property type="entry name" value="HTH_3"/>
    <property type="match status" value="1"/>
</dbReference>
<feature type="region of interest" description="Disordered" evidence="1">
    <location>
        <begin position="111"/>
        <end position="131"/>
    </location>
</feature>
<dbReference type="Gene3D" id="1.10.260.40">
    <property type="entry name" value="lambda repressor-like DNA-binding domains"/>
    <property type="match status" value="1"/>
</dbReference>
<organism evidence="3 4">
    <name type="scientific">Asticcacaulis excentricus (strain ATCC 15261 / DSM 4724 / KCTC 12464 / NCIMB 9791 / VKM B-1370 / CB 48)</name>
    <dbReference type="NCBI Taxonomy" id="573065"/>
    <lineage>
        <taxon>Bacteria</taxon>
        <taxon>Pseudomonadati</taxon>
        <taxon>Pseudomonadota</taxon>
        <taxon>Alphaproteobacteria</taxon>
        <taxon>Caulobacterales</taxon>
        <taxon>Caulobacteraceae</taxon>
        <taxon>Asticcacaulis</taxon>
    </lineage>
</organism>
<evidence type="ECO:0000313" key="3">
    <source>
        <dbReference type="EMBL" id="ADU11796.1"/>
    </source>
</evidence>
<dbReference type="SUPFAM" id="SSF47413">
    <property type="entry name" value="lambda repressor-like DNA-binding domains"/>
    <property type="match status" value="1"/>
</dbReference>
<gene>
    <name evidence="3" type="ordered locus">Astex_0094</name>
</gene>
<dbReference type="EMBL" id="CP002395">
    <property type="protein sequence ID" value="ADU11796.1"/>
    <property type="molecule type" value="Genomic_DNA"/>
</dbReference>
<dbReference type="PROSITE" id="PS50943">
    <property type="entry name" value="HTH_CROC1"/>
    <property type="match status" value="1"/>
</dbReference>
<dbReference type="InterPro" id="IPR001387">
    <property type="entry name" value="Cro/C1-type_HTH"/>
</dbReference>
<protein>
    <submittedName>
        <fullName evidence="3">Helix-turn-helix domain protein</fullName>
    </submittedName>
</protein>
<dbReference type="AlphaFoldDB" id="E8RNG5"/>
<dbReference type="SMART" id="SM00530">
    <property type="entry name" value="HTH_XRE"/>
    <property type="match status" value="1"/>
</dbReference>
<accession>E8RNG5</accession>
<dbReference type="GO" id="GO:0003677">
    <property type="term" value="F:DNA binding"/>
    <property type="evidence" value="ECO:0007669"/>
    <property type="project" value="InterPro"/>
</dbReference>
<evidence type="ECO:0000313" key="4">
    <source>
        <dbReference type="Proteomes" id="UP000001492"/>
    </source>
</evidence>
<reference evidence="4" key="1">
    <citation type="submission" date="2010-12" db="EMBL/GenBank/DDBJ databases">
        <title>Complete sequence of chromosome 1 of Asticcacaulis excentricus CB 48.</title>
        <authorList>
            <consortium name="US DOE Joint Genome Institute"/>
            <person name="Lucas S."/>
            <person name="Copeland A."/>
            <person name="Lapidus A."/>
            <person name="Cheng J.-F."/>
            <person name="Bruce D."/>
            <person name="Goodwin L."/>
            <person name="Pitluck S."/>
            <person name="Teshima H."/>
            <person name="Davenport K."/>
            <person name="Detter J.C."/>
            <person name="Han C."/>
            <person name="Tapia R."/>
            <person name="Land M."/>
            <person name="Hauser L."/>
            <person name="Jeffries C."/>
            <person name="Kyrpides N."/>
            <person name="Ivanova N."/>
            <person name="Ovchinnikova G."/>
            <person name="Brun Y.V."/>
            <person name="Woyke T."/>
        </authorList>
    </citation>
    <scope>NUCLEOTIDE SEQUENCE [LARGE SCALE GENOMIC DNA]</scope>
    <source>
        <strain evidence="4">ATCC 15261 / DSM 4724 / KCTC 12464 / NCIMB 9791 / VKM B-1370 / CB 48</strain>
    </source>
</reference>
<proteinExistence type="predicted"/>
<evidence type="ECO:0000259" key="2">
    <source>
        <dbReference type="PROSITE" id="PS50943"/>
    </source>
</evidence>
<sequence length="131" mass="13893">MYLSIIMKKTNLPSIRAQNELKKLGADIAAARKRRSITQARLAEGAGINVSTVRRLESGDHGISLGVLAMVLVVLGEPSRLGGLLDGAKDEVGLMLDTQNLPQRVRLATKKAAKPDVPSATASCDDNGEAF</sequence>
<dbReference type="KEGG" id="aex:Astex_0094"/>
<dbReference type="Proteomes" id="UP000001492">
    <property type="component" value="Chromosome 1"/>
</dbReference>
<dbReference type="CDD" id="cd00093">
    <property type="entry name" value="HTH_XRE"/>
    <property type="match status" value="1"/>
</dbReference>
<name>E8RNG5_ASTEC</name>
<feature type="domain" description="HTH cro/C1-type" evidence="2">
    <location>
        <begin position="28"/>
        <end position="81"/>
    </location>
</feature>
<dbReference type="RefSeq" id="WP_013477630.1">
    <property type="nucleotide sequence ID" value="NC_014816.1"/>
</dbReference>